<dbReference type="Proteomes" id="UP000094444">
    <property type="component" value="Unassembled WGS sequence"/>
</dbReference>
<evidence type="ECO:0000256" key="6">
    <source>
        <dbReference type="ARBA" id="ARBA00023015"/>
    </source>
</evidence>
<dbReference type="PRINTS" id="PR00619">
    <property type="entry name" value="GATAZNFINGER"/>
</dbReference>
<keyword evidence="7" id="KW-0804">Transcription</keyword>
<evidence type="ECO:0000256" key="8">
    <source>
        <dbReference type="ARBA" id="ARBA00023242"/>
    </source>
</evidence>
<feature type="compositionally biased region" description="Polar residues" evidence="10">
    <location>
        <begin position="434"/>
        <end position="446"/>
    </location>
</feature>
<feature type="compositionally biased region" description="Polar residues" evidence="10">
    <location>
        <begin position="530"/>
        <end position="544"/>
    </location>
</feature>
<comment type="subcellular location">
    <subcellularLocation>
        <location evidence="1">Nucleus</location>
    </subcellularLocation>
</comment>
<evidence type="ECO:0000256" key="7">
    <source>
        <dbReference type="ARBA" id="ARBA00023163"/>
    </source>
</evidence>
<keyword evidence="3" id="KW-0677">Repeat</keyword>
<dbReference type="OrthoDB" id="515401at2759"/>
<name>A0A2P5IDX8_DIAHE</name>
<dbReference type="Gene3D" id="3.30.50.10">
    <property type="entry name" value="Erythroid Transcription Factor GATA-1, subunit A"/>
    <property type="match status" value="2"/>
</dbReference>
<dbReference type="GO" id="GO:0045944">
    <property type="term" value="P:positive regulation of transcription by RNA polymerase II"/>
    <property type="evidence" value="ECO:0007669"/>
    <property type="project" value="TreeGrafter"/>
</dbReference>
<dbReference type="Pfam" id="PF00320">
    <property type="entry name" value="GATA"/>
    <property type="match status" value="2"/>
</dbReference>
<dbReference type="GO" id="GO:0005634">
    <property type="term" value="C:nucleus"/>
    <property type="evidence" value="ECO:0007669"/>
    <property type="project" value="UniProtKB-SubCell"/>
</dbReference>
<feature type="compositionally biased region" description="Basic and acidic residues" evidence="10">
    <location>
        <begin position="545"/>
        <end position="557"/>
    </location>
</feature>
<accession>A0A2P5IDX8</accession>
<dbReference type="InterPro" id="IPR013088">
    <property type="entry name" value="Znf_NHR/GATA"/>
</dbReference>
<evidence type="ECO:0000259" key="11">
    <source>
        <dbReference type="PROSITE" id="PS50114"/>
    </source>
</evidence>
<dbReference type="InterPro" id="IPR039355">
    <property type="entry name" value="Transcription_factor_GATA"/>
</dbReference>
<dbReference type="GO" id="GO:0034757">
    <property type="term" value="P:negative regulation of iron ion transport"/>
    <property type="evidence" value="ECO:0007669"/>
    <property type="project" value="UniProtKB-ARBA"/>
</dbReference>
<keyword evidence="4 9" id="KW-0863">Zinc-finger</keyword>
<dbReference type="EMBL" id="MAVT02000036">
    <property type="protein sequence ID" value="POS80713.1"/>
    <property type="molecule type" value="Genomic_DNA"/>
</dbReference>
<dbReference type="InterPro" id="IPR000679">
    <property type="entry name" value="Znf_GATA"/>
</dbReference>
<feature type="compositionally biased region" description="Low complexity" evidence="10">
    <location>
        <begin position="507"/>
        <end position="518"/>
    </location>
</feature>
<dbReference type="InParanoid" id="A0A2P5IDX8"/>
<keyword evidence="2" id="KW-0479">Metal-binding</keyword>
<dbReference type="STRING" id="158607.A0A2P5IDX8"/>
<evidence type="ECO:0000256" key="10">
    <source>
        <dbReference type="SAM" id="MobiDB-lite"/>
    </source>
</evidence>
<feature type="region of interest" description="Disordered" evidence="10">
    <location>
        <begin position="322"/>
        <end position="557"/>
    </location>
</feature>
<feature type="region of interest" description="Disordered" evidence="10">
    <location>
        <begin position="149"/>
        <end position="193"/>
    </location>
</feature>
<evidence type="ECO:0000256" key="3">
    <source>
        <dbReference type="ARBA" id="ARBA00022737"/>
    </source>
</evidence>
<evidence type="ECO:0000313" key="13">
    <source>
        <dbReference type="Proteomes" id="UP000094444"/>
    </source>
</evidence>
<feature type="compositionally biased region" description="Low complexity" evidence="10">
    <location>
        <begin position="176"/>
        <end position="187"/>
    </location>
</feature>
<dbReference type="SMART" id="SM00401">
    <property type="entry name" value="ZnF_GATA"/>
    <property type="match status" value="2"/>
</dbReference>
<dbReference type="GO" id="GO:0000978">
    <property type="term" value="F:RNA polymerase II cis-regulatory region sequence-specific DNA binding"/>
    <property type="evidence" value="ECO:0007669"/>
    <property type="project" value="TreeGrafter"/>
</dbReference>
<dbReference type="FunFam" id="3.30.50.10:FF:000007">
    <property type="entry name" value="Nitrogen regulatory AreA, N-terminal"/>
    <property type="match status" value="1"/>
</dbReference>
<dbReference type="CDD" id="cd00202">
    <property type="entry name" value="ZnF_GATA"/>
    <property type="match status" value="2"/>
</dbReference>
<dbReference type="AlphaFoldDB" id="A0A2P5IDX8"/>
<dbReference type="GO" id="GO:0000981">
    <property type="term" value="F:DNA-binding transcription factor activity, RNA polymerase II-specific"/>
    <property type="evidence" value="ECO:0007669"/>
    <property type="project" value="TreeGrafter"/>
</dbReference>
<feature type="compositionally biased region" description="Polar residues" evidence="10">
    <location>
        <begin position="97"/>
        <end position="116"/>
    </location>
</feature>
<gene>
    <name evidence="12" type="ORF">DHEL01_v200910</name>
</gene>
<protein>
    <submittedName>
        <fullName evidence="12">GATA zinc finger</fullName>
    </submittedName>
</protein>
<dbReference type="GO" id="GO:0000122">
    <property type="term" value="P:negative regulation of transcription by RNA polymerase II"/>
    <property type="evidence" value="ECO:0007669"/>
    <property type="project" value="TreeGrafter"/>
</dbReference>
<feature type="domain" description="GATA-type" evidence="11">
    <location>
        <begin position="108"/>
        <end position="163"/>
    </location>
</feature>
<reference evidence="12" key="1">
    <citation type="submission" date="2017-09" db="EMBL/GenBank/DDBJ databases">
        <title>Polyketide synthases of a Diaporthe helianthi virulent isolate.</title>
        <authorList>
            <person name="Baroncelli R."/>
        </authorList>
    </citation>
    <scope>NUCLEOTIDE SEQUENCE [LARGE SCALE GENOMIC DNA]</scope>
    <source>
        <strain evidence="12">7/96</strain>
    </source>
</reference>
<dbReference type="PANTHER" id="PTHR10071">
    <property type="entry name" value="TRANSCRIPTION FACTOR GATA FAMILY MEMBER"/>
    <property type="match status" value="1"/>
</dbReference>
<evidence type="ECO:0000256" key="1">
    <source>
        <dbReference type="ARBA" id="ARBA00004123"/>
    </source>
</evidence>
<keyword evidence="5" id="KW-0862">Zinc</keyword>
<dbReference type="GO" id="GO:0008270">
    <property type="term" value="F:zinc ion binding"/>
    <property type="evidence" value="ECO:0007669"/>
    <property type="project" value="UniProtKB-KW"/>
</dbReference>
<evidence type="ECO:0000256" key="4">
    <source>
        <dbReference type="ARBA" id="ARBA00022771"/>
    </source>
</evidence>
<feature type="domain" description="GATA-type" evidence="11">
    <location>
        <begin position="273"/>
        <end position="320"/>
    </location>
</feature>
<feature type="region of interest" description="Disordered" evidence="10">
    <location>
        <begin position="1"/>
        <end position="116"/>
    </location>
</feature>
<dbReference type="GO" id="GO:0006879">
    <property type="term" value="P:intracellular iron ion homeostasis"/>
    <property type="evidence" value="ECO:0007669"/>
    <property type="project" value="UniProtKB-ARBA"/>
</dbReference>
<dbReference type="PROSITE" id="PS50114">
    <property type="entry name" value="GATA_ZN_FINGER_2"/>
    <property type="match status" value="2"/>
</dbReference>
<evidence type="ECO:0000313" key="12">
    <source>
        <dbReference type="EMBL" id="POS80713.1"/>
    </source>
</evidence>
<dbReference type="PANTHER" id="PTHR10071:SF335">
    <property type="entry name" value="IRON-SENSING TRANSCRIPTIONAL REPRESSOR-RELATED"/>
    <property type="match status" value="1"/>
</dbReference>
<feature type="compositionally biased region" description="Polar residues" evidence="10">
    <location>
        <begin position="69"/>
        <end position="84"/>
    </location>
</feature>
<organism evidence="12 13">
    <name type="scientific">Diaporthe helianthi</name>
    <dbReference type="NCBI Taxonomy" id="158607"/>
    <lineage>
        <taxon>Eukaryota</taxon>
        <taxon>Fungi</taxon>
        <taxon>Dikarya</taxon>
        <taxon>Ascomycota</taxon>
        <taxon>Pezizomycotina</taxon>
        <taxon>Sordariomycetes</taxon>
        <taxon>Sordariomycetidae</taxon>
        <taxon>Diaporthales</taxon>
        <taxon>Diaporthaceae</taxon>
        <taxon>Diaporthe</taxon>
    </lineage>
</organism>
<feature type="compositionally biased region" description="Low complexity" evidence="10">
    <location>
        <begin position="334"/>
        <end position="356"/>
    </location>
</feature>
<feature type="compositionally biased region" description="Polar residues" evidence="10">
    <location>
        <begin position="163"/>
        <end position="174"/>
    </location>
</feature>
<keyword evidence="8" id="KW-0539">Nucleus</keyword>
<dbReference type="SUPFAM" id="SSF57716">
    <property type="entry name" value="Glucocorticoid receptor-like (DNA-binding domain)"/>
    <property type="match status" value="2"/>
</dbReference>
<feature type="compositionally biased region" description="Polar residues" evidence="10">
    <location>
        <begin position="30"/>
        <end position="41"/>
    </location>
</feature>
<sequence length="578" mass="60873">MALSEDAAAAAGRIPKEESAPLCTALPTRSVASKNDNSNLRAPSPPPEDGSQCGRSPSPLKPRHFDRSPSITHASTSHPISPASSAHERLQPDGMSDSPSQSCGPVQTQTGQVCSNCGTSRTPLWRRSPQGATICNACGLYLKARNAARPTNLKRPPTIVPSGPQSATGSTSPKEASPQASQQAAGAKYVSADQTPKGTCPGGGRCNGTGGAEGCSGCPAYNNRVAKSASLNVLQGQQSTPSKVEPGVADDPNAIDIAALQSQAQNTTVVIACQNCGTTITPLWRRDEQGHTICNACGLYYKLHGVHRPVTMKKSVIKRRKRVIPASHDGGHEGSVPVESVESSSPPPDMSSGRGSMNPDGSVNLGMPRREEPEALQLVPESVLRQNRPSPPLPSGDLTQYQSSQPRHHRELAPDSLNDDNRLAPITSLAGSVGRQSSLSPASFLSPTRKRSFGEAGHPSSSESESNKRLSSIKSILNPTDVTRAPSMSPRMRGAEELAQQRIYQGSPAATSASAPSPNLYPTASLAAPQDQQYLHSRSGSGESDPSKAEKRAALQKEAERMRELLAAKERELAEFGN</sequence>
<evidence type="ECO:0000256" key="2">
    <source>
        <dbReference type="ARBA" id="ARBA00022723"/>
    </source>
</evidence>
<dbReference type="FunFam" id="3.30.50.10:FF:000039">
    <property type="entry name" value="Siderophore transcription factor SreA"/>
    <property type="match status" value="1"/>
</dbReference>
<evidence type="ECO:0000256" key="9">
    <source>
        <dbReference type="PROSITE-ProRule" id="PRU00094"/>
    </source>
</evidence>
<evidence type="ECO:0000256" key="5">
    <source>
        <dbReference type="ARBA" id="ARBA00022833"/>
    </source>
</evidence>
<comment type="caution">
    <text evidence="12">The sequence shown here is derived from an EMBL/GenBank/DDBJ whole genome shotgun (WGS) entry which is preliminary data.</text>
</comment>
<feature type="compositionally biased region" description="Polar residues" evidence="10">
    <location>
        <begin position="469"/>
        <end position="481"/>
    </location>
</feature>
<keyword evidence="6" id="KW-0805">Transcription regulation</keyword>
<dbReference type="PROSITE" id="PS00344">
    <property type="entry name" value="GATA_ZN_FINGER_1"/>
    <property type="match status" value="2"/>
</dbReference>
<keyword evidence="13" id="KW-1185">Reference proteome</keyword>
<proteinExistence type="predicted"/>